<evidence type="ECO:0000256" key="1">
    <source>
        <dbReference type="ARBA" id="ARBA00022603"/>
    </source>
</evidence>
<feature type="active site" evidence="5">
    <location>
        <position position="403"/>
    </location>
</feature>
<evidence type="ECO:0000256" key="5">
    <source>
        <dbReference type="PROSITE-ProRule" id="PRU10015"/>
    </source>
</evidence>
<keyword evidence="1 4" id="KW-0489">Methyltransferase</keyword>
<organism evidence="7 8">
    <name type="scientific">Pseudolactococcus piscium MKFS47</name>
    <dbReference type="NCBI Taxonomy" id="297352"/>
    <lineage>
        <taxon>Bacteria</taxon>
        <taxon>Bacillati</taxon>
        <taxon>Bacillota</taxon>
        <taxon>Bacilli</taxon>
        <taxon>Lactobacillales</taxon>
        <taxon>Streptococcaceae</taxon>
        <taxon>Pseudolactococcus</taxon>
    </lineage>
</organism>
<proteinExistence type="inferred from homology"/>
<dbReference type="Proteomes" id="UP000033166">
    <property type="component" value="Chromosome I"/>
</dbReference>
<dbReference type="PROSITE" id="PS51687">
    <property type="entry name" value="SAM_MT_RNA_M5U"/>
    <property type="match status" value="1"/>
</dbReference>
<keyword evidence="2 4" id="KW-0808">Transferase</keyword>
<comment type="similarity">
    <text evidence="4">Belongs to the class I-like SAM-binding methyltransferase superfamily. RNA M5U methyltransferase family.</text>
</comment>
<dbReference type="InterPro" id="IPR002792">
    <property type="entry name" value="TRAM_dom"/>
</dbReference>
<evidence type="ECO:0000256" key="3">
    <source>
        <dbReference type="ARBA" id="ARBA00022691"/>
    </source>
</evidence>
<evidence type="ECO:0000256" key="4">
    <source>
        <dbReference type="PROSITE-ProRule" id="PRU01024"/>
    </source>
</evidence>
<reference evidence="8" key="1">
    <citation type="submission" date="2015-01" db="EMBL/GenBank/DDBJ databases">
        <authorList>
            <person name="Andreevskaya M."/>
        </authorList>
    </citation>
    <scope>NUCLEOTIDE SEQUENCE [LARGE SCALE GENOMIC DNA]</scope>
    <source>
        <strain evidence="8">MKFS47</strain>
    </source>
</reference>
<dbReference type="Pfam" id="PF05958">
    <property type="entry name" value="tRNA_U5-meth_tr"/>
    <property type="match status" value="1"/>
</dbReference>
<dbReference type="RefSeq" id="WP_047914862.1">
    <property type="nucleotide sequence ID" value="NZ_LN774769.1"/>
</dbReference>
<dbReference type="AlphaFoldDB" id="A0A0D6DUI9"/>
<dbReference type="GO" id="GO:0070475">
    <property type="term" value="P:rRNA base methylation"/>
    <property type="evidence" value="ECO:0007669"/>
    <property type="project" value="TreeGrafter"/>
</dbReference>
<dbReference type="HOGENOM" id="CLU_014689_7_1_9"/>
<dbReference type="PANTHER" id="PTHR11061">
    <property type="entry name" value="RNA M5U METHYLTRANSFERASE"/>
    <property type="match status" value="1"/>
</dbReference>
<dbReference type="Gene3D" id="2.40.50.140">
    <property type="entry name" value="Nucleic acid-binding proteins"/>
    <property type="match status" value="1"/>
</dbReference>
<dbReference type="InterPro" id="IPR030391">
    <property type="entry name" value="MeTrfase_TrmA_CS"/>
</dbReference>
<dbReference type="InterPro" id="IPR030390">
    <property type="entry name" value="MeTrfase_TrmA_AS"/>
</dbReference>
<dbReference type="PANTHER" id="PTHR11061:SF45">
    <property type="match status" value="1"/>
</dbReference>
<dbReference type="PROSITE" id="PS50926">
    <property type="entry name" value="TRAM"/>
    <property type="match status" value="1"/>
</dbReference>
<name>A0A0D6DUI9_9LACT</name>
<dbReference type="Gene3D" id="3.40.50.150">
    <property type="entry name" value="Vaccinia Virus protein VP39"/>
    <property type="match status" value="1"/>
</dbReference>
<evidence type="ECO:0000313" key="7">
    <source>
        <dbReference type="EMBL" id="CEN27602.1"/>
    </source>
</evidence>
<feature type="domain" description="TRAM" evidence="6">
    <location>
        <begin position="2"/>
        <end position="60"/>
    </location>
</feature>
<dbReference type="EMBL" id="LN774769">
    <property type="protein sequence ID" value="CEN27602.1"/>
    <property type="molecule type" value="Genomic_DNA"/>
</dbReference>
<dbReference type="InterPro" id="IPR012340">
    <property type="entry name" value="NA-bd_OB-fold"/>
</dbReference>
<dbReference type="SUPFAM" id="SSF50249">
    <property type="entry name" value="Nucleic acid-binding proteins"/>
    <property type="match status" value="1"/>
</dbReference>
<evidence type="ECO:0000259" key="6">
    <source>
        <dbReference type="PROSITE" id="PS50926"/>
    </source>
</evidence>
<dbReference type="PROSITE" id="PS01230">
    <property type="entry name" value="TRMA_1"/>
    <property type="match status" value="1"/>
</dbReference>
<dbReference type="InterPro" id="IPR010280">
    <property type="entry name" value="U5_MeTrfase_fam"/>
</dbReference>
<dbReference type="PROSITE" id="PS01231">
    <property type="entry name" value="TRMA_2"/>
    <property type="match status" value="1"/>
</dbReference>
<dbReference type="Pfam" id="PF01938">
    <property type="entry name" value="TRAM"/>
    <property type="match status" value="1"/>
</dbReference>
<feature type="binding site" evidence="4">
    <location>
        <position position="376"/>
    </location>
    <ligand>
        <name>S-adenosyl-L-methionine</name>
        <dbReference type="ChEBI" id="CHEBI:59789"/>
    </ligand>
</feature>
<dbReference type="STRING" id="1364.LP2241_20022"/>
<gene>
    <name evidence="7" type="ORF">LACPI_0402</name>
</gene>
<dbReference type="GO" id="GO:0070041">
    <property type="term" value="F:rRNA (uridine-C5-)-methyltransferase activity"/>
    <property type="evidence" value="ECO:0007669"/>
    <property type="project" value="TreeGrafter"/>
</dbReference>
<feature type="binding site" evidence="4">
    <location>
        <position position="283"/>
    </location>
    <ligand>
        <name>S-adenosyl-L-methionine</name>
        <dbReference type="ChEBI" id="CHEBI:59789"/>
    </ligand>
</feature>
<dbReference type="InterPro" id="IPR029063">
    <property type="entry name" value="SAM-dependent_MTases_sf"/>
</dbReference>
<keyword evidence="3 4" id="KW-0949">S-adenosyl-L-methionine</keyword>
<protein>
    <submittedName>
        <fullName evidence="7">Uncharacterized RNA methyltransferase ywfF</fullName>
    </submittedName>
</protein>
<evidence type="ECO:0000256" key="2">
    <source>
        <dbReference type="ARBA" id="ARBA00022679"/>
    </source>
</evidence>
<accession>A0A0D6DUI9</accession>
<dbReference type="SUPFAM" id="SSF53335">
    <property type="entry name" value="S-adenosyl-L-methionine-dependent methyltransferases"/>
    <property type="match status" value="1"/>
</dbReference>
<evidence type="ECO:0000313" key="8">
    <source>
        <dbReference type="Proteomes" id="UP000033166"/>
    </source>
</evidence>
<feature type="binding site" evidence="4">
    <location>
        <position position="312"/>
    </location>
    <ligand>
        <name>S-adenosyl-L-methionine</name>
        <dbReference type="ChEBI" id="CHEBI:59789"/>
    </ligand>
</feature>
<sequence length="445" mass="50021">MTLKIKQKIPLKIKKIGINGEGVGNFKGMTVFVAGALKGEEVYAEIIKSESNYATAKVLKLNKQSPHRVVPVCDIYKQCGGCQIMHLAYPQQLVFKQDLLRQALQKFKPEGYEAYEVRKTIGMKNPQHYRAKMQFQTRFLGEKVRAGLFAESSHRLVEIKNCFVQDETTQAIINEITELLTFHRIPIYNERQFDGVRTVMVRRAHKTGQVQIIFISSTAVELTRTITSLTEKFPEIRTIALNINAKKTSEIYGGETEILWGERAILEGVLDYSFELSPRAFYQLNPEQTNVLYREAVKAMDAGPDDDLIDAYSGTGTIGRAFLGKVRSIRGMDVIAESIDDARINVPDGVYEVGTAETVIPKWVADGFEATALIVDPPRTGLDDKLLDTIVATRPEKMVYVSCNVSTLARDLVKLASVYDIKYIQSVDMFPHTARTEAVVKLVRK</sequence>
<dbReference type="FunFam" id="2.40.50.140:FF:000097">
    <property type="entry name" value="23S rRNA (uracil(1939)-C(5))-methyltransferase RlmD"/>
    <property type="match status" value="1"/>
</dbReference>
<dbReference type="Gene3D" id="2.40.50.1070">
    <property type="match status" value="1"/>
</dbReference>
<dbReference type="NCBIfam" id="TIGR00479">
    <property type="entry name" value="rumA"/>
    <property type="match status" value="1"/>
</dbReference>
<feature type="active site" description="Nucleophile" evidence="4">
    <location>
        <position position="403"/>
    </location>
</feature>
<dbReference type="KEGG" id="lpk:LACPI_0402"/>
<feature type="binding site" evidence="4">
    <location>
        <position position="333"/>
    </location>
    <ligand>
        <name>S-adenosyl-L-methionine</name>
        <dbReference type="ChEBI" id="CHEBI:59789"/>
    </ligand>
</feature>
<dbReference type="FunFam" id="2.40.50.1070:FF:000003">
    <property type="entry name" value="23S rRNA (Uracil-5-)-methyltransferase RumA"/>
    <property type="match status" value="1"/>
</dbReference>